<keyword evidence="3" id="KW-1185">Reference proteome</keyword>
<feature type="region of interest" description="Disordered" evidence="1">
    <location>
        <begin position="52"/>
        <end position="81"/>
    </location>
</feature>
<evidence type="ECO:0000313" key="3">
    <source>
        <dbReference type="Proteomes" id="UP001595724"/>
    </source>
</evidence>
<evidence type="ECO:0000313" key="2">
    <source>
        <dbReference type="EMBL" id="MFC3658739.1"/>
    </source>
</evidence>
<reference evidence="3" key="1">
    <citation type="journal article" date="2019" name="Int. J. Syst. Evol. Microbiol.">
        <title>The Global Catalogue of Microorganisms (GCM) 10K type strain sequencing project: providing services to taxonomists for standard genome sequencing and annotation.</title>
        <authorList>
            <consortium name="The Broad Institute Genomics Platform"/>
            <consortium name="The Broad Institute Genome Sequencing Center for Infectious Disease"/>
            <person name="Wu L."/>
            <person name="Ma J."/>
        </authorList>
    </citation>
    <scope>NUCLEOTIDE SEQUENCE [LARGE SCALE GENOMIC DNA]</scope>
    <source>
        <strain evidence="3">KCTC 42211</strain>
    </source>
</reference>
<comment type="caution">
    <text evidence="2">The sequence shown here is derived from an EMBL/GenBank/DDBJ whole genome shotgun (WGS) entry which is preliminary data.</text>
</comment>
<dbReference type="EMBL" id="JBHRYF010000001">
    <property type="protein sequence ID" value="MFC3658739.1"/>
    <property type="molecule type" value="Genomic_DNA"/>
</dbReference>
<organism evidence="2 3">
    <name type="scientific">Luteimonas notoginsengisoli</name>
    <dbReference type="NCBI Taxonomy" id="1578200"/>
    <lineage>
        <taxon>Bacteria</taxon>
        <taxon>Pseudomonadati</taxon>
        <taxon>Pseudomonadota</taxon>
        <taxon>Gammaproteobacteria</taxon>
        <taxon>Lysobacterales</taxon>
        <taxon>Lysobacteraceae</taxon>
        <taxon>Luteimonas</taxon>
    </lineage>
</organism>
<feature type="compositionally biased region" description="Basic and acidic residues" evidence="1">
    <location>
        <begin position="71"/>
        <end position="81"/>
    </location>
</feature>
<gene>
    <name evidence="2" type="ORF">ACFOM9_01440</name>
</gene>
<accession>A0ABV7UQ28</accession>
<protein>
    <submittedName>
        <fullName evidence="2">Uncharacterized protein</fullName>
    </submittedName>
</protein>
<sequence length="81" mass="9130">MHVASARRCRQHAQRTIEKAHETSCFIQAHRNASATAAMRDLRDGHVTCDERKAQEDHRSTSPGGVFPALHKPECAKLRKK</sequence>
<dbReference type="Proteomes" id="UP001595724">
    <property type="component" value="Unassembled WGS sequence"/>
</dbReference>
<name>A0ABV7UQ28_9GAMM</name>
<evidence type="ECO:0000256" key="1">
    <source>
        <dbReference type="SAM" id="MobiDB-lite"/>
    </source>
</evidence>
<proteinExistence type="predicted"/>